<protein>
    <recommendedName>
        <fullName evidence="3 5">Regulatory protein RecX</fullName>
    </recommendedName>
</protein>
<keyword evidence="8" id="KW-1185">Reference proteome</keyword>
<dbReference type="Proteomes" id="UP000310263">
    <property type="component" value="Unassembled WGS sequence"/>
</dbReference>
<evidence type="ECO:0000313" key="8">
    <source>
        <dbReference type="Proteomes" id="UP000310263"/>
    </source>
</evidence>
<feature type="domain" description="RecX second three-helical" evidence="6">
    <location>
        <begin position="147"/>
        <end position="181"/>
    </location>
</feature>
<evidence type="ECO:0000313" key="7">
    <source>
        <dbReference type="EMBL" id="TGY62174.1"/>
    </source>
</evidence>
<dbReference type="Pfam" id="PF02631">
    <property type="entry name" value="RecX_HTH2"/>
    <property type="match status" value="1"/>
</dbReference>
<dbReference type="InterPro" id="IPR003783">
    <property type="entry name" value="Regulatory_RecX"/>
</dbReference>
<dbReference type="InterPro" id="IPR053924">
    <property type="entry name" value="RecX_HTH_2nd"/>
</dbReference>
<proteinExistence type="inferred from homology"/>
<evidence type="ECO:0000256" key="2">
    <source>
        <dbReference type="ARBA" id="ARBA00009695"/>
    </source>
</evidence>
<dbReference type="HAMAP" id="MF_01114">
    <property type="entry name" value="RecX"/>
    <property type="match status" value="1"/>
</dbReference>
<evidence type="ECO:0000256" key="5">
    <source>
        <dbReference type="HAMAP-Rule" id="MF_01114"/>
    </source>
</evidence>
<comment type="subcellular location">
    <subcellularLocation>
        <location evidence="1 5">Cytoplasm</location>
    </subcellularLocation>
</comment>
<dbReference type="PANTHER" id="PTHR33602:SF1">
    <property type="entry name" value="REGULATORY PROTEIN RECX FAMILY PROTEIN"/>
    <property type="match status" value="1"/>
</dbReference>
<name>A0A4S2F4K7_9ACTN</name>
<dbReference type="InterPro" id="IPR036388">
    <property type="entry name" value="WH-like_DNA-bd_sf"/>
</dbReference>
<keyword evidence="4 5" id="KW-0963">Cytoplasm</keyword>
<comment type="caution">
    <text evidence="7">The sequence shown here is derived from an EMBL/GenBank/DDBJ whole genome shotgun (WGS) entry which is preliminary data.</text>
</comment>
<organism evidence="7 8">
    <name type="scientific">Muricaecibacterium torontonense</name>
    <dbReference type="NCBI Taxonomy" id="3032871"/>
    <lineage>
        <taxon>Bacteria</taxon>
        <taxon>Bacillati</taxon>
        <taxon>Actinomycetota</taxon>
        <taxon>Coriobacteriia</taxon>
        <taxon>Coriobacteriales</taxon>
        <taxon>Atopobiaceae</taxon>
        <taxon>Muricaecibacterium</taxon>
    </lineage>
</organism>
<dbReference type="PANTHER" id="PTHR33602">
    <property type="entry name" value="REGULATORY PROTEIN RECX FAMILY PROTEIN"/>
    <property type="match status" value="1"/>
</dbReference>
<dbReference type="Gene3D" id="1.10.10.10">
    <property type="entry name" value="Winged helix-like DNA-binding domain superfamily/Winged helix DNA-binding domain"/>
    <property type="match status" value="1"/>
</dbReference>
<comment type="function">
    <text evidence="5">Modulates RecA activity.</text>
</comment>
<evidence type="ECO:0000256" key="3">
    <source>
        <dbReference type="ARBA" id="ARBA00018111"/>
    </source>
</evidence>
<dbReference type="GO" id="GO:0005737">
    <property type="term" value="C:cytoplasm"/>
    <property type="evidence" value="ECO:0007669"/>
    <property type="project" value="UniProtKB-SubCell"/>
</dbReference>
<sequence length="246" mass="27458">MRYGTGGSQSSETAKTQRIERLSGSGASWTLYFPPKDAVSFSRAPLVSVVGEDVVGTQSTCRFNVPKDVAKALLKQVKEDGVPTSPHAMETVLEGLQISCAAKRLTDLVNRRDYATKEAQERLQRSGYSASAIEDVVERATRGRLLDDDRFAETFIRAKISIGWGQGRIKRELARRGISAESVSGWPEEYFAQGEELERAWELVARKPVSEKNGYQKLVRFLVSRGFDYGIARQCASRRVEEESEE</sequence>
<dbReference type="RefSeq" id="WP_136012645.1">
    <property type="nucleotide sequence ID" value="NZ_SRYE01000003.1"/>
</dbReference>
<dbReference type="OrthoDB" id="3192133at2"/>
<comment type="similarity">
    <text evidence="2 5">Belongs to the RecX family.</text>
</comment>
<dbReference type="EMBL" id="SRYE01000003">
    <property type="protein sequence ID" value="TGY62174.1"/>
    <property type="molecule type" value="Genomic_DNA"/>
</dbReference>
<evidence type="ECO:0000256" key="1">
    <source>
        <dbReference type="ARBA" id="ARBA00004496"/>
    </source>
</evidence>
<reference evidence="7 8" key="1">
    <citation type="submission" date="2019-04" db="EMBL/GenBank/DDBJ databases">
        <title>Microbes associate with the intestines of laboratory mice.</title>
        <authorList>
            <person name="Navarre W."/>
            <person name="Wong E."/>
            <person name="Huang K."/>
            <person name="Tropini C."/>
            <person name="Ng K."/>
            <person name="Yu B."/>
        </authorList>
    </citation>
    <scope>NUCLEOTIDE SEQUENCE [LARGE SCALE GENOMIC DNA]</scope>
    <source>
        <strain evidence="7 8">NM07_P-09</strain>
    </source>
</reference>
<evidence type="ECO:0000256" key="4">
    <source>
        <dbReference type="ARBA" id="ARBA00022490"/>
    </source>
</evidence>
<accession>A0A4S2F4K7</accession>
<gene>
    <name evidence="5" type="primary">recX</name>
    <name evidence="7" type="ORF">E5334_05780</name>
</gene>
<dbReference type="GO" id="GO:0006282">
    <property type="term" value="P:regulation of DNA repair"/>
    <property type="evidence" value="ECO:0007669"/>
    <property type="project" value="UniProtKB-UniRule"/>
</dbReference>
<dbReference type="AlphaFoldDB" id="A0A4S2F4K7"/>
<evidence type="ECO:0000259" key="6">
    <source>
        <dbReference type="Pfam" id="PF02631"/>
    </source>
</evidence>